<accession>A0A0G4EF20</accession>
<dbReference type="GO" id="GO:0016757">
    <property type="term" value="F:glycosyltransferase activity"/>
    <property type="evidence" value="ECO:0007669"/>
    <property type="project" value="InterPro"/>
</dbReference>
<dbReference type="OrthoDB" id="1924787at2759"/>
<name>A0A0G4EF20_VITBC</name>
<reference evidence="3 4" key="1">
    <citation type="submission" date="2014-11" db="EMBL/GenBank/DDBJ databases">
        <authorList>
            <person name="Zhu J."/>
            <person name="Qi W."/>
            <person name="Song R."/>
        </authorList>
    </citation>
    <scope>NUCLEOTIDE SEQUENCE [LARGE SCALE GENOMIC DNA]</scope>
</reference>
<sequence length="616" mass="70438">MRVSLPALTASALTLTLTGCLFNLLRRPLGSYTHYYRDALLNATIGTPLHPTLHAVFNMGQCTASGGLPSAGEDNRYHPYGGRFADLEALESQLEVPFFILDTPALTELHDMCQEAAQSILNGEWPEDLDRNERKNMNEVFWLDQLWNDPWRTRDPDKALVFVLPVYPVLLLQRTCGEKDKKAIHLLGTIAVKEVTQLPHWRRNGGLDHVMVATHWQFKNGDIKRALGKTFATFAKNITWGRHVTDNHKGLFGCAVTIPHTSSMTALQPAYQPFEKESLLQRGLIDPADVFEDDLVHTALDPPSRYDWFARDYMMFFQGAIDGFRPFRQKALKHLAGWHYSPESCTNCTPSKNVFVSTARRKGELPYCPRGTKNLGSTGVKLGNFERCHGGGDHKDRHPLYAEASFMHRLANSKLNLCFRGTDVTSSRNTDGFWGHTLNVLITEVADMYRYAVSFQCEVPWRNFTYAVEGSAFKEDPRKAMRPVLDELYMDPEAIREKLRLMKYYSRKVLWNAPNSTTARSTLRAITRQCLSEEMKTDWLQRTYEHGASETYRDHPLFSPCVFPDTLARREEQREPCMTCWVGYKKPKRAPLSRDVNHNTTTAPAEMQKRMEYVVE</sequence>
<dbReference type="PANTHER" id="PTHR11062">
    <property type="entry name" value="EXOSTOSIN HEPARAN SULFATE GLYCOSYLTRANSFERASE -RELATED"/>
    <property type="match status" value="1"/>
</dbReference>
<dbReference type="InParanoid" id="A0A0G4EF20"/>
<dbReference type="PANTHER" id="PTHR11062:SF281">
    <property type="entry name" value="EXOSTOSIN-LIKE 2"/>
    <property type="match status" value="1"/>
</dbReference>
<evidence type="ECO:0000256" key="1">
    <source>
        <dbReference type="ARBA" id="ARBA00010271"/>
    </source>
</evidence>
<dbReference type="InterPro" id="IPR040911">
    <property type="entry name" value="Exostosin_GT47"/>
</dbReference>
<dbReference type="PhylomeDB" id="A0A0G4EF20"/>
<dbReference type="Proteomes" id="UP000041254">
    <property type="component" value="Unassembled WGS sequence"/>
</dbReference>
<evidence type="ECO:0000313" key="4">
    <source>
        <dbReference type="Proteomes" id="UP000041254"/>
    </source>
</evidence>
<proteinExistence type="inferred from homology"/>
<dbReference type="PROSITE" id="PS51257">
    <property type="entry name" value="PROKAR_LIPOPROTEIN"/>
    <property type="match status" value="1"/>
</dbReference>
<dbReference type="EMBL" id="CDMY01000206">
    <property type="protein sequence ID" value="CEL94119.1"/>
    <property type="molecule type" value="Genomic_DNA"/>
</dbReference>
<comment type="similarity">
    <text evidence="1">Belongs to the glycosyltransferase 47 family.</text>
</comment>
<keyword evidence="4" id="KW-1185">Reference proteome</keyword>
<feature type="domain" description="Exostosin GT47" evidence="2">
    <location>
        <begin position="125"/>
        <end position="469"/>
    </location>
</feature>
<organism evidence="3 4">
    <name type="scientific">Vitrella brassicaformis (strain CCMP3155)</name>
    <dbReference type="NCBI Taxonomy" id="1169540"/>
    <lineage>
        <taxon>Eukaryota</taxon>
        <taxon>Sar</taxon>
        <taxon>Alveolata</taxon>
        <taxon>Colpodellida</taxon>
        <taxon>Vitrellaceae</taxon>
        <taxon>Vitrella</taxon>
    </lineage>
</organism>
<dbReference type="VEuPathDB" id="CryptoDB:Vbra_11482"/>
<protein>
    <recommendedName>
        <fullName evidence="2">Exostosin GT47 domain-containing protein</fullName>
    </recommendedName>
</protein>
<evidence type="ECO:0000313" key="3">
    <source>
        <dbReference type="EMBL" id="CEL94119.1"/>
    </source>
</evidence>
<gene>
    <name evidence="3" type="ORF">Vbra_11482</name>
</gene>
<dbReference type="AlphaFoldDB" id="A0A0G4EF20"/>
<dbReference type="InterPro" id="IPR004263">
    <property type="entry name" value="Exostosin"/>
</dbReference>
<dbReference type="Pfam" id="PF03016">
    <property type="entry name" value="Exostosin_GT47"/>
    <property type="match status" value="1"/>
</dbReference>
<evidence type="ECO:0000259" key="2">
    <source>
        <dbReference type="Pfam" id="PF03016"/>
    </source>
</evidence>